<dbReference type="Proteomes" id="UP001190700">
    <property type="component" value="Unassembled WGS sequence"/>
</dbReference>
<keyword evidence="4" id="KW-1185">Reference proteome</keyword>
<evidence type="ECO:0000256" key="2">
    <source>
        <dbReference type="SAM" id="Phobius"/>
    </source>
</evidence>
<evidence type="ECO:0000256" key="1">
    <source>
        <dbReference type="SAM" id="MobiDB-lite"/>
    </source>
</evidence>
<feature type="non-terminal residue" evidence="3">
    <location>
        <position position="1"/>
    </location>
</feature>
<dbReference type="Gene3D" id="2.60.40.10">
    <property type="entry name" value="Immunoglobulins"/>
    <property type="match status" value="1"/>
</dbReference>
<protein>
    <submittedName>
        <fullName evidence="3">Uncharacterized protein</fullName>
    </submittedName>
</protein>
<gene>
    <name evidence="3" type="ORF">CYMTET_24107</name>
</gene>
<keyword evidence="2" id="KW-0812">Transmembrane</keyword>
<name>A0AAE0FX19_9CHLO</name>
<feature type="transmembrane region" description="Helical" evidence="2">
    <location>
        <begin position="1573"/>
        <end position="1592"/>
    </location>
</feature>
<keyword evidence="2" id="KW-1133">Transmembrane helix</keyword>
<feature type="region of interest" description="Disordered" evidence="1">
    <location>
        <begin position="1614"/>
        <end position="1656"/>
    </location>
</feature>
<feature type="region of interest" description="Disordered" evidence="1">
    <location>
        <begin position="86"/>
        <end position="126"/>
    </location>
</feature>
<evidence type="ECO:0000313" key="3">
    <source>
        <dbReference type="EMBL" id="KAK3267327.1"/>
    </source>
</evidence>
<proteinExistence type="predicted"/>
<organism evidence="3 4">
    <name type="scientific">Cymbomonas tetramitiformis</name>
    <dbReference type="NCBI Taxonomy" id="36881"/>
    <lineage>
        <taxon>Eukaryota</taxon>
        <taxon>Viridiplantae</taxon>
        <taxon>Chlorophyta</taxon>
        <taxon>Pyramimonadophyceae</taxon>
        <taxon>Pyramimonadales</taxon>
        <taxon>Pyramimonadaceae</taxon>
        <taxon>Cymbomonas</taxon>
    </lineage>
</organism>
<dbReference type="EMBL" id="LGRX02012478">
    <property type="protein sequence ID" value="KAK3267327.1"/>
    <property type="molecule type" value="Genomic_DNA"/>
</dbReference>
<comment type="caution">
    <text evidence="3">The sequence shown here is derived from an EMBL/GenBank/DDBJ whole genome shotgun (WGS) entry which is preliminary data.</text>
</comment>
<feature type="compositionally biased region" description="Pro residues" evidence="1">
    <location>
        <begin position="88"/>
        <end position="108"/>
    </location>
</feature>
<evidence type="ECO:0000313" key="4">
    <source>
        <dbReference type="Proteomes" id="UP001190700"/>
    </source>
</evidence>
<dbReference type="InterPro" id="IPR013783">
    <property type="entry name" value="Ig-like_fold"/>
</dbReference>
<sequence>DDFARSMVNASGGVIGAGDVVIQALEAGSVVVTSTTYHPAGMETAAATLMATMVADAASIFASFLSSSTYGVGSVTTEYCTLSTHFASPPPPPTPPPPSPPPLPPLPLAPSTSSAPAPPITTARKQARSRLRAAPVLHLPVVADVVLNNLDLHAFDDPSFSASFHLEYEAQMAMAAGVESSDVTISSITAASIIVTSIIVFPTSVEQMAVQSFVEALTSHPDTIFTASSDQHLFADYGPFVTEQVDTQANVMLVEDLVTQDDSSATVADLEAPAITLNGADVLRIPQLGVYVELGATAVDAVSGCLEVVSSGGESLNLRNVTDGPPHAVQYSVEDSAGNTGTRTRWVVVEPRCEAPSFLCPEATPERPLCATCVEGGACLCLEDVSVPSQGLTRAPGGYSPLLDVRAPSLSLQGDGMLGKSAEGIMVMTESVEVRTPSALLSGLHAQGCQAGRVDQCTHPEHAVLLELFLSFVFEDTTVTETDASGGVALSDSGAWAWDSMEERHLEGASQQSHFLKRSRLRLQRRGGGVTENPWLVRFDVDDSAGNVAIHVERRVMVVRSCGNVERLCGDEVCSSSGLCRMEPPAPTTLQEKRAPVITLVGPAEVAIPQGQAYFPCHLACDLSLVCDQGVDAVDELEGRLQQYVLACGQPFREWGLRGCGITVESPPGRYTVTFTVSNSAGHSASVSRSVLVQAQCLEGEFLCDNQVDCSQGGSCPMADPTAASNELGDEENQRPSIRLRTRGAVQSRYVSVEQGAEYAMCTAEELAGGGGETLCEPGVDSADGDGVDLTDQVVVCPPEECIRRGCPGHEVKWKGLRPCINTSAAVGSSYDVAFMVVDRGHMPLRNATVVRTVTIVAPCPIGTMACSIHSGESFCSATPCSVLVGLSGESEQAAPVVALLGPKELRLPYGSGANLRACSALSSASLDSCYAIARDGMGGDLSSSIVMEVDNTVADTAESACVIQLLLRGRCMPGRYRYVYWVQDRDGNFGEVRLAVSLVEAGTVTATVALQAAELATEEDLRTTAEALLSPGSAQSAAFRGGLAEALAASSSSPGGVTATDVAITDVRIGSTWQLLVSFTVMVYVDPAIGKGDGSSHLSTAADPVLKRAAEEVRNLEEVSAEGGSLGGHLEAAAERNGAEGLPTGVRGMVGEAAMARMTEAVPVDAELAAHSLAEQLVELSVEHGRLGVTLSRVEGLVVGSGGDPESWKLSLEEEWTAKLEAEVDNVEALLSSVQAARAGAGQQVAHTELMFESLVEAQTRVEKNMEAMLAQLAGGEEEEECQRLRAEKRVNFAFVPGAAAYEPNKTDAGGRRRLAGLASTLKLPGQQGHQRSFSKNINWERPSAFTSNYQEHTDWSLETAAGHPPSGVRAKTESQLKHYVGLSGSNRLIGGWPIAVERRAQTNLCTRGRYPQLAGRACPLGIPLQGSYGIDPVFSMASALYRPDLQEDISQYYDTSPGSTEVYMLGTVLRPHPFSVRTMRSQSGNYVSVLDAGLTAYRAQQVYTFLADSRFLDDATTKITVQLLTYNPMMSVWSTSYVTWERGGGGSWHASFDEFPVSIPDWRSYVQEVEGVLWVGLLLVWVAVSLYMAYREFTNFVRSVLEDQVELHQHPAALPPSPPFSGPLNPSLSQEEPKEWKGSAWSSTEGGKGAKDLL</sequence>
<accession>A0AAE0FX19</accession>
<keyword evidence="2" id="KW-0472">Membrane</keyword>
<reference evidence="3 4" key="1">
    <citation type="journal article" date="2015" name="Genome Biol. Evol.">
        <title>Comparative Genomics of a Bacterivorous Green Alga Reveals Evolutionary Causalities and Consequences of Phago-Mixotrophic Mode of Nutrition.</title>
        <authorList>
            <person name="Burns J.A."/>
            <person name="Paasch A."/>
            <person name="Narechania A."/>
            <person name="Kim E."/>
        </authorList>
    </citation>
    <scope>NUCLEOTIDE SEQUENCE [LARGE SCALE GENOMIC DNA]</scope>
    <source>
        <strain evidence="3 4">PLY_AMNH</strain>
    </source>
</reference>